<organism evidence="3 4">
    <name type="scientific">Streptomyces paromomycinus</name>
    <name type="common">Streptomyces rimosus subsp. paromomycinus</name>
    <dbReference type="NCBI Taxonomy" id="92743"/>
    <lineage>
        <taxon>Bacteria</taxon>
        <taxon>Bacillati</taxon>
        <taxon>Actinomycetota</taxon>
        <taxon>Actinomycetes</taxon>
        <taxon>Kitasatosporales</taxon>
        <taxon>Streptomycetaceae</taxon>
        <taxon>Streptomyces</taxon>
    </lineage>
</organism>
<proteinExistence type="predicted"/>
<dbReference type="Gene3D" id="3.40.50.150">
    <property type="entry name" value="Vaccinia Virus protein VP39"/>
    <property type="match status" value="1"/>
</dbReference>
<dbReference type="GO" id="GO:0003838">
    <property type="term" value="F:sterol 24-C-methyltransferase activity"/>
    <property type="evidence" value="ECO:0007669"/>
    <property type="project" value="TreeGrafter"/>
</dbReference>
<dbReference type="PANTHER" id="PTHR44068:SF1">
    <property type="entry name" value="HYPOTHETICAL LOC100005854"/>
    <property type="match status" value="1"/>
</dbReference>
<comment type="caution">
    <text evidence="3">The sequence shown here is derived from an EMBL/GenBank/DDBJ whole genome shotgun (WGS) entry which is preliminary data.</text>
</comment>
<evidence type="ECO:0000256" key="1">
    <source>
        <dbReference type="ARBA" id="ARBA00022679"/>
    </source>
</evidence>
<dbReference type="PANTHER" id="PTHR44068">
    <property type="entry name" value="ZGC:194242"/>
    <property type="match status" value="1"/>
</dbReference>
<dbReference type="AlphaFoldDB" id="A0A401WEM7"/>
<dbReference type="GO" id="GO:0006696">
    <property type="term" value="P:ergosterol biosynthetic process"/>
    <property type="evidence" value="ECO:0007669"/>
    <property type="project" value="TreeGrafter"/>
</dbReference>
<reference evidence="3 4" key="1">
    <citation type="submission" date="2018-11" db="EMBL/GenBank/DDBJ databases">
        <title>Whole genome sequence of Streptomyces paromomycinus NBRC 15454(T).</title>
        <authorList>
            <person name="Komaki H."/>
            <person name="Tamura T."/>
        </authorList>
    </citation>
    <scope>NUCLEOTIDE SEQUENCE [LARGE SCALE GENOMIC DNA]</scope>
    <source>
        <strain evidence="3 4">NBRC 15454</strain>
    </source>
</reference>
<dbReference type="InterPro" id="IPR050447">
    <property type="entry name" value="Erg6_SMT_methyltransf"/>
</dbReference>
<dbReference type="CDD" id="cd02440">
    <property type="entry name" value="AdoMet_MTases"/>
    <property type="match status" value="1"/>
</dbReference>
<dbReference type="InterPro" id="IPR029063">
    <property type="entry name" value="SAM-dependent_MTases_sf"/>
</dbReference>
<keyword evidence="3" id="KW-0489">Methyltransferase</keyword>
<protein>
    <submittedName>
        <fullName evidence="3">Methyltransferase type 11</fullName>
    </submittedName>
</protein>
<dbReference type="EMBL" id="BHZD01000001">
    <property type="protein sequence ID" value="GCD47748.1"/>
    <property type="molecule type" value="Genomic_DNA"/>
</dbReference>
<keyword evidence="4" id="KW-1185">Reference proteome</keyword>
<feature type="domain" description="Methyltransferase" evidence="2">
    <location>
        <begin position="72"/>
        <end position="167"/>
    </location>
</feature>
<dbReference type="SUPFAM" id="SSF53335">
    <property type="entry name" value="S-adenosyl-L-methionine-dependent methyltransferases"/>
    <property type="match status" value="1"/>
</dbReference>
<name>A0A401WEM7_STREY</name>
<evidence type="ECO:0000259" key="2">
    <source>
        <dbReference type="Pfam" id="PF13649"/>
    </source>
</evidence>
<gene>
    <name evidence="3" type="ORF">GKJPGBOP_07541</name>
</gene>
<keyword evidence="1 3" id="KW-0808">Transferase</keyword>
<evidence type="ECO:0000313" key="4">
    <source>
        <dbReference type="Proteomes" id="UP000286746"/>
    </source>
</evidence>
<dbReference type="GO" id="GO:0032259">
    <property type="term" value="P:methylation"/>
    <property type="evidence" value="ECO:0007669"/>
    <property type="project" value="UniProtKB-KW"/>
</dbReference>
<dbReference type="InterPro" id="IPR041698">
    <property type="entry name" value="Methyltransf_25"/>
</dbReference>
<dbReference type="Proteomes" id="UP000286746">
    <property type="component" value="Unassembled WGS sequence"/>
</dbReference>
<dbReference type="Pfam" id="PF13649">
    <property type="entry name" value="Methyltransf_25"/>
    <property type="match status" value="1"/>
</dbReference>
<sequence>MVLKVSNTSNVREVIRYYRQPGSRVGYRLFLNGTKHFGFYRSTDSPWAWSKALRRMEDRMGQTLAQPAGARVLDAGCGVGDVAGRLADRFGLRVHGVDLLDAHVAQARRRARRRGLDHLLTFSHSDYAALDFPDESFDAVYTMETLVHAADAEAVLEQFHRVLKPGGRLVMFEYAREAAARMPAPAAEVFRELNDWAAMPSFQRFTYGTLERLTTEAGFSVRGVEDISRSMWPMLRCFAVIGALPGAGFQAARLRRHSVNTLSAVEFWRHRAFWRYEIHTADKVRTAGT</sequence>
<evidence type="ECO:0000313" key="3">
    <source>
        <dbReference type="EMBL" id="GCD47748.1"/>
    </source>
</evidence>
<accession>A0A401WEM7</accession>